<accession>A0A7J7FWB8</accession>
<comment type="caution">
    <text evidence="1">The sequence shown here is derived from an EMBL/GenBank/DDBJ whole genome shotgun (WGS) entry which is preliminary data.</text>
</comment>
<protein>
    <submittedName>
        <fullName evidence="1">Uncharacterized protein</fullName>
    </submittedName>
</protein>
<dbReference type="AlphaFoldDB" id="A0A7J7FWB8"/>
<gene>
    <name evidence="1" type="ORF">HYC85_028813</name>
</gene>
<reference evidence="2" key="1">
    <citation type="journal article" date="2020" name="Nat. Commun.">
        <title>Genome assembly of wild tea tree DASZ reveals pedigree and selection history of tea varieties.</title>
        <authorList>
            <person name="Zhang W."/>
            <person name="Zhang Y."/>
            <person name="Qiu H."/>
            <person name="Guo Y."/>
            <person name="Wan H."/>
            <person name="Zhang X."/>
            <person name="Scossa F."/>
            <person name="Alseekh S."/>
            <person name="Zhang Q."/>
            <person name="Wang P."/>
            <person name="Xu L."/>
            <person name="Schmidt M.H."/>
            <person name="Jia X."/>
            <person name="Li D."/>
            <person name="Zhu A."/>
            <person name="Guo F."/>
            <person name="Chen W."/>
            <person name="Ni D."/>
            <person name="Usadel B."/>
            <person name="Fernie A.R."/>
            <person name="Wen W."/>
        </authorList>
    </citation>
    <scope>NUCLEOTIDE SEQUENCE [LARGE SCALE GENOMIC DNA]</scope>
    <source>
        <strain evidence="2">cv. G240</strain>
    </source>
</reference>
<proteinExistence type="predicted"/>
<reference evidence="1 2" key="2">
    <citation type="submission" date="2020-07" db="EMBL/GenBank/DDBJ databases">
        <title>Genome assembly of wild tea tree DASZ reveals pedigree and selection history of tea varieties.</title>
        <authorList>
            <person name="Zhang W."/>
        </authorList>
    </citation>
    <scope>NUCLEOTIDE SEQUENCE [LARGE SCALE GENOMIC DNA]</scope>
    <source>
        <strain evidence="2">cv. G240</strain>
        <tissue evidence="1">Leaf</tissue>
    </source>
</reference>
<name>A0A7J7FWB8_CAMSI</name>
<dbReference type="EMBL" id="JACBKZ010000014">
    <property type="protein sequence ID" value="KAF5932642.1"/>
    <property type="molecule type" value="Genomic_DNA"/>
</dbReference>
<evidence type="ECO:0000313" key="1">
    <source>
        <dbReference type="EMBL" id="KAF5932642.1"/>
    </source>
</evidence>
<dbReference type="Proteomes" id="UP000593564">
    <property type="component" value="Unassembled WGS sequence"/>
</dbReference>
<organism evidence="1 2">
    <name type="scientific">Camellia sinensis</name>
    <name type="common">Tea plant</name>
    <name type="synonym">Thea sinensis</name>
    <dbReference type="NCBI Taxonomy" id="4442"/>
    <lineage>
        <taxon>Eukaryota</taxon>
        <taxon>Viridiplantae</taxon>
        <taxon>Streptophyta</taxon>
        <taxon>Embryophyta</taxon>
        <taxon>Tracheophyta</taxon>
        <taxon>Spermatophyta</taxon>
        <taxon>Magnoliopsida</taxon>
        <taxon>eudicotyledons</taxon>
        <taxon>Gunneridae</taxon>
        <taxon>Pentapetalae</taxon>
        <taxon>asterids</taxon>
        <taxon>Ericales</taxon>
        <taxon>Theaceae</taxon>
        <taxon>Camellia</taxon>
    </lineage>
</organism>
<sequence length="64" mass="7256">MKWFTPNPLSENVSKLFTRLDKRSTNGTTSKFLLNEVAINLNRFCPVMLNWIVSDVDGGLIITV</sequence>
<keyword evidence="2" id="KW-1185">Reference proteome</keyword>
<evidence type="ECO:0000313" key="2">
    <source>
        <dbReference type="Proteomes" id="UP000593564"/>
    </source>
</evidence>